<dbReference type="PROSITE" id="PS51257">
    <property type="entry name" value="PROKAR_LIPOPROTEIN"/>
    <property type="match status" value="1"/>
</dbReference>
<keyword evidence="2" id="KW-0732">Signal</keyword>
<accession>A0A848LN37</accession>
<gene>
    <name evidence="3" type="ORF">HG543_30270</name>
</gene>
<reference evidence="3 4" key="1">
    <citation type="submission" date="2020-04" db="EMBL/GenBank/DDBJ databases">
        <title>Draft genome of Pyxidicoccus fallax type strain.</title>
        <authorList>
            <person name="Whitworth D.E."/>
        </authorList>
    </citation>
    <scope>NUCLEOTIDE SEQUENCE [LARGE SCALE GENOMIC DNA]</scope>
    <source>
        <strain evidence="3 4">DSM 14698</strain>
    </source>
</reference>
<feature type="chain" id="PRO_5032834824" description="Lipoprotein" evidence="2">
    <location>
        <begin position="21"/>
        <end position="161"/>
    </location>
</feature>
<evidence type="ECO:0000256" key="1">
    <source>
        <dbReference type="SAM" id="MobiDB-lite"/>
    </source>
</evidence>
<evidence type="ECO:0000313" key="4">
    <source>
        <dbReference type="Proteomes" id="UP000518300"/>
    </source>
</evidence>
<proteinExistence type="predicted"/>
<feature type="region of interest" description="Disordered" evidence="1">
    <location>
        <begin position="112"/>
        <end position="161"/>
    </location>
</feature>
<evidence type="ECO:0000313" key="3">
    <source>
        <dbReference type="EMBL" id="NMO19121.1"/>
    </source>
</evidence>
<dbReference type="EMBL" id="JABBJJ010000169">
    <property type="protein sequence ID" value="NMO19121.1"/>
    <property type="molecule type" value="Genomic_DNA"/>
</dbReference>
<organism evidence="3 4">
    <name type="scientific">Pyxidicoccus fallax</name>
    <dbReference type="NCBI Taxonomy" id="394095"/>
    <lineage>
        <taxon>Bacteria</taxon>
        <taxon>Pseudomonadati</taxon>
        <taxon>Myxococcota</taxon>
        <taxon>Myxococcia</taxon>
        <taxon>Myxococcales</taxon>
        <taxon>Cystobacterineae</taxon>
        <taxon>Myxococcaceae</taxon>
        <taxon>Pyxidicoccus</taxon>
    </lineage>
</organism>
<name>A0A848LN37_9BACT</name>
<feature type="compositionally biased region" description="Low complexity" evidence="1">
    <location>
        <begin position="114"/>
        <end position="134"/>
    </location>
</feature>
<keyword evidence="4" id="KW-1185">Reference proteome</keyword>
<comment type="caution">
    <text evidence="3">The sequence shown here is derived from an EMBL/GenBank/DDBJ whole genome shotgun (WGS) entry which is preliminary data.</text>
</comment>
<feature type="signal peptide" evidence="2">
    <location>
        <begin position="1"/>
        <end position="20"/>
    </location>
</feature>
<dbReference type="Proteomes" id="UP000518300">
    <property type="component" value="Unassembled WGS sequence"/>
</dbReference>
<protein>
    <recommendedName>
        <fullName evidence="5">Lipoprotein</fullName>
    </recommendedName>
</protein>
<feature type="compositionally biased region" description="Low complexity" evidence="1">
    <location>
        <begin position="149"/>
        <end position="161"/>
    </location>
</feature>
<sequence>MSLRRTLLTAVLASTALLSACSLRPHYRDVVQPNPNASAEGQTVALRVVDVETNQPVKGARVLAGENYRTRMSATSDADGLVKLEVSKALLRENPLVEVVLPSGVRGYRLQLVPSGQSPAPEAAPSETPAMPEEVPATRDTPGGPQPESAPASSDAPDAGT</sequence>
<evidence type="ECO:0000256" key="2">
    <source>
        <dbReference type="SAM" id="SignalP"/>
    </source>
</evidence>
<dbReference type="RefSeq" id="WP_169348377.1">
    <property type="nucleotide sequence ID" value="NZ_JABBJJ010000169.1"/>
</dbReference>
<evidence type="ECO:0008006" key="5">
    <source>
        <dbReference type="Google" id="ProtNLM"/>
    </source>
</evidence>
<dbReference type="AlphaFoldDB" id="A0A848LN37"/>